<dbReference type="InterPro" id="IPR027094">
    <property type="entry name" value="Mitofusin_fam"/>
</dbReference>
<dbReference type="Pfam" id="PF00350">
    <property type="entry name" value="Dynamin_N"/>
    <property type="match status" value="1"/>
</dbReference>
<feature type="transmembrane region" description="Helical" evidence="13">
    <location>
        <begin position="720"/>
        <end position="741"/>
    </location>
</feature>
<organism evidence="15 16">
    <name type="scientific">Wickerhamomyces anomalus (strain ATCC 58044 / CBS 1984 / NCYC 433 / NRRL Y-366-8)</name>
    <name type="common">Yeast</name>
    <name type="synonym">Hansenula anomala</name>
    <dbReference type="NCBI Taxonomy" id="683960"/>
    <lineage>
        <taxon>Eukaryota</taxon>
        <taxon>Fungi</taxon>
        <taxon>Dikarya</taxon>
        <taxon>Ascomycota</taxon>
        <taxon>Saccharomycotina</taxon>
        <taxon>Saccharomycetes</taxon>
        <taxon>Phaffomycetales</taxon>
        <taxon>Wickerhamomycetaceae</taxon>
        <taxon>Wickerhamomyces</taxon>
    </lineage>
</organism>
<feature type="transmembrane region" description="Helical" evidence="13">
    <location>
        <begin position="687"/>
        <end position="708"/>
    </location>
</feature>
<comment type="subcellular location">
    <subcellularLocation>
        <location evidence="1">Mitochondrion outer membrane</location>
        <topology evidence="1">Multi-pass membrane protein</topology>
    </subcellularLocation>
</comment>
<dbReference type="GeneID" id="30203315"/>
<evidence type="ECO:0000259" key="14">
    <source>
        <dbReference type="PROSITE" id="PS51718"/>
    </source>
</evidence>
<evidence type="ECO:0000313" key="15">
    <source>
        <dbReference type="EMBL" id="ODQ61811.1"/>
    </source>
</evidence>
<evidence type="ECO:0000256" key="10">
    <source>
        <dbReference type="ARBA" id="ARBA00023136"/>
    </source>
</evidence>
<keyword evidence="4" id="KW-1000">Mitochondrion outer membrane</keyword>
<evidence type="ECO:0000256" key="4">
    <source>
        <dbReference type="ARBA" id="ARBA00022787"/>
    </source>
</evidence>
<accession>A0A1E3P8T6</accession>
<feature type="region of interest" description="Disordered" evidence="12">
    <location>
        <begin position="1"/>
        <end position="28"/>
    </location>
</feature>
<dbReference type="GO" id="GO:0048312">
    <property type="term" value="P:intracellular distribution of mitochondria"/>
    <property type="evidence" value="ECO:0007669"/>
    <property type="project" value="EnsemblFungi"/>
</dbReference>
<comment type="catalytic activity">
    <reaction evidence="11">
        <text>GTP + H2O = GDP + phosphate + H(+)</text>
        <dbReference type="Rhea" id="RHEA:19669"/>
        <dbReference type="ChEBI" id="CHEBI:15377"/>
        <dbReference type="ChEBI" id="CHEBI:15378"/>
        <dbReference type="ChEBI" id="CHEBI:37565"/>
        <dbReference type="ChEBI" id="CHEBI:43474"/>
        <dbReference type="ChEBI" id="CHEBI:58189"/>
    </reaction>
</comment>
<dbReference type="OrthoDB" id="9984778at2759"/>
<keyword evidence="9" id="KW-0342">GTP-binding</keyword>
<feature type="domain" description="Dynamin-type G" evidence="14">
    <location>
        <begin position="208"/>
        <end position="503"/>
    </location>
</feature>
<dbReference type="GO" id="GO:1990627">
    <property type="term" value="P:mitochondrial inner membrane fusion"/>
    <property type="evidence" value="ECO:0007669"/>
    <property type="project" value="EnsemblFungi"/>
</dbReference>
<keyword evidence="10 13" id="KW-0472">Membrane</keyword>
<dbReference type="InterPro" id="IPR045063">
    <property type="entry name" value="Dynamin_N"/>
</dbReference>
<feature type="compositionally biased region" description="Gly residues" evidence="12">
    <location>
        <begin position="438"/>
        <end position="449"/>
    </location>
</feature>
<keyword evidence="2 13" id="KW-0812">Transmembrane</keyword>
<evidence type="ECO:0000256" key="7">
    <source>
        <dbReference type="ARBA" id="ARBA00023054"/>
    </source>
</evidence>
<dbReference type="PANTHER" id="PTHR10465">
    <property type="entry name" value="TRANSMEMBRANE GTPASE FZO1"/>
    <property type="match status" value="1"/>
</dbReference>
<evidence type="ECO:0000256" key="2">
    <source>
        <dbReference type="ARBA" id="ARBA00022692"/>
    </source>
</evidence>
<dbReference type="PROSITE" id="PS51718">
    <property type="entry name" value="G_DYNAMIN_2"/>
    <property type="match status" value="1"/>
</dbReference>
<evidence type="ECO:0000313" key="16">
    <source>
        <dbReference type="Proteomes" id="UP000094112"/>
    </source>
</evidence>
<dbReference type="GO" id="GO:1990626">
    <property type="term" value="P:mitochondrial outer membrane fusion"/>
    <property type="evidence" value="ECO:0007669"/>
    <property type="project" value="EnsemblFungi"/>
</dbReference>
<dbReference type="SUPFAM" id="SSF52540">
    <property type="entry name" value="P-loop containing nucleoside triphosphate hydrolases"/>
    <property type="match status" value="1"/>
</dbReference>
<sequence length="845" mass="95564">MSQKYGDLKGKGPEDHEENQDFDSDNKTVFGDQAATLTYLRDEGVLEGSTVFDGDDNHLKVETQHHRSFSNDRHLKTQISQLQYNNNRIALDRSISNTVQILGELQVENKERPLFYPTNDLPNELLNSRKAHLALIRKNSVQTVKSIAKEIADEVENSDSPELKILKLNVKLDNNQISKLDKTAIGQLLDEKIFQVSKHLLSLKDRIDDTSSKVFVTGDLNSGKSTFCNALLRRKVLPEDQQPCTSVFCEVIDARENNGVEEVHAVPIGSTYDIKNESTYKIFQLKDLEELVSECDNYAILKVYVNDRRTIDQSLLRNGVVDIAIIDAPGLNLDSYQTTEVFSRQEEIDLVVFVVSAENHFTLSAKEFIATAANEKKLIFIVVNRFDNIKDKNKCMNRILDQVQRLSPDTHKDAREFVHFVSSSDVVDHLPNDNGEDPGVGGSGDGDGNGAPDDNIHPDFDHLENSLRNFVLQKRALSKLQPAKTYLSKLLNDIEALSTINQKMYFNDRDEMVDKLNEIAPQYEEGLVQSVKVNEKIESLIEKTSQTVYDFTKNNINSTLETVGDHPVVQYKGILNIVEYTVETQRAITKKILDSVSSSEDFARKRTIETIDSIKGLGKSALGEAYNSDKVFREEFMFSRRKDTISRNLDESITFFDFFDPSFESFLTVFGVNEKTKDQAILWKNSFYSIGLYAASGALTTGSIIKGVFQYGSLFSLKTLRFLVLPLSIGVGVVSLTYLIVDIPRALPRKLAKKIKHQVKELDYPHQNSDRIAKECRKVLKYPAREVQNAFQTSLDKHAVKKEKIMKAIKDADVASAFFGKLLKRTMDQRKLVESFDLESISTVE</sequence>
<evidence type="ECO:0000256" key="12">
    <source>
        <dbReference type="SAM" id="MobiDB-lite"/>
    </source>
</evidence>
<dbReference type="GO" id="GO:0160190">
    <property type="term" value="F:peroxisome-mitochondrion membrane tether activity"/>
    <property type="evidence" value="ECO:0007669"/>
    <property type="project" value="EnsemblFungi"/>
</dbReference>
<dbReference type="STRING" id="683960.A0A1E3P8T6"/>
<keyword evidence="7" id="KW-0175">Coiled coil</keyword>
<name>A0A1E3P8T6_WICAA</name>
<feature type="region of interest" description="Disordered" evidence="12">
    <location>
        <begin position="427"/>
        <end position="459"/>
    </location>
</feature>
<dbReference type="InterPro" id="IPR027417">
    <property type="entry name" value="P-loop_NTPase"/>
</dbReference>
<dbReference type="Gene3D" id="3.40.50.300">
    <property type="entry name" value="P-loop containing nucleotide triphosphate hydrolases"/>
    <property type="match status" value="1"/>
</dbReference>
<dbReference type="GO" id="GO:0005777">
    <property type="term" value="C:peroxisome"/>
    <property type="evidence" value="ECO:0007669"/>
    <property type="project" value="EnsemblFungi"/>
</dbReference>
<evidence type="ECO:0000256" key="3">
    <source>
        <dbReference type="ARBA" id="ARBA00022741"/>
    </source>
</evidence>
<evidence type="ECO:0000256" key="1">
    <source>
        <dbReference type="ARBA" id="ARBA00004374"/>
    </source>
</evidence>
<evidence type="ECO:0000256" key="9">
    <source>
        <dbReference type="ARBA" id="ARBA00023134"/>
    </source>
</evidence>
<reference evidence="15 16" key="1">
    <citation type="journal article" date="2016" name="Proc. Natl. Acad. Sci. U.S.A.">
        <title>Comparative genomics of biotechnologically important yeasts.</title>
        <authorList>
            <person name="Riley R."/>
            <person name="Haridas S."/>
            <person name="Wolfe K.H."/>
            <person name="Lopes M.R."/>
            <person name="Hittinger C.T."/>
            <person name="Goeker M."/>
            <person name="Salamov A.A."/>
            <person name="Wisecaver J.H."/>
            <person name="Long T.M."/>
            <person name="Calvey C.H."/>
            <person name="Aerts A.L."/>
            <person name="Barry K.W."/>
            <person name="Choi C."/>
            <person name="Clum A."/>
            <person name="Coughlan A.Y."/>
            <person name="Deshpande S."/>
            <person name="Douglass A.P."/>
            <person name="Hanson S.J."/>
            <person name="Klenk H.-P."/>
            <person name="LaButti K.M."/>
            <person name="Lapidus A."/>
            <person name="Lindquist E.A."/>
            <person name="Lipzen A.M."/>
            <person name="Meier-Kolthoff J.P."/>
            <person name="Ohm R.A."/>
            <person name="Otillar R.P."/>
            <person name="Pangilinan J.L."/>
            <person name="Peng Y."/>
            <person name="Rokas A."/>
            <person name="Rosa C.A."/>
            <person name="Scheuner C."/>
            <person name="Sibirny A.A."/>
            <person name="Slot J.C."/>
            <person name="Stielow J.B."/>
            <person name="Sun H."/>
            <person name="Kurtzman C.P."/>
            <person name="Blackwell M."/>
            <person name="Grigoriev I.V."/>
            <person name="Jeffries T.W."/>
        </authorList>
    </citation>
    <scope>NUCLEOTIDE SEQUENCE [LARGE SCALE GENOMIC DNA]</scope>
    <source>
        <strain evidence="16">ATCC 58044 / CBS 1984 / NCYC 433 / NRRL Y-366-8</strain>
    </source>
</reference>
<feature type="compositionally biased region" description="Basic and acidic residues" evidence="12">
    <location>
        <begin position="1"/>
        <end position="14"/>
    </location>
</feature>
<keyword evidence="5" id="KW-0378">Hydrolase</keyword>
<evidence type="ECO:0000256" key="11">
    <source>
        <dbReference type="ARBA" id="ARBA00048548"/>
    </source>
</evidence>
<gene>
    <name evidence="15" type="ORF">WICANDRAFT_86762</name>
</gene>
<dbReference type="RefSeq" id="XP_019041018.1">
    <property type="nucleotide sequence ID" value="XM_019186069.1"/>
</dbReference>
<dbReference type="GO" id="GO:0160189">
    <property type="term" value="C:peroxisomal-mitochondrial contact site"/>
    <property type="evidence" value="ECO:0007669"/>
    <property type="project" value="EnsemblFungi"/>
</dbReference>
<dbReference type="AlphaFoldDB" id="A0A1E3P8T6"/>
<dbReference type="FunFam" id="3.40.50.300:FF:000638">
    <property type="entry name" value="Transmembrane GTPase Fzo1, putative"/>
    <property type="match status" value="1"/>
</dbReference>
<evidence type="ECO:0000256" key="13">
    <source>
        <dbReference type="SAM" id="Phobius"/>
    </source>
</evidence>
<dbReference type="GO" id="GO:0005741">
    <property type="term" value="C:mitochondrial outer membrane"/>
    <property type="evidence" value="ECO:0007669"/>
    <property type="project" value="UniProtKB-SubCell"/>
</dbReference>
<evidence type="ECO:0000256" key="6">
    <source>
        <dbReference type="ARBA" id="ARBA00022989"/>
    </source>
</evidence>
<dbReference type="Proteomes" id="UP000094112">
    <property type="component" value="Unassembled WGS sequence"/>
</dbReference>
<evidence type="ECO:0000256" key="8">
    <source>
        <dbReference type="ARBA" id="ARBA00023128"/>
    </source>
</evidence>
<keyword evidence="6 13" id="KW-1133">Transmembrane helix</keyword>
<dbReference type="GO" id="GO:0005525">
    <property type="term" value="F:GTP binding"/>
    <property type="evidence" value="ECO:0007669"/>
    <property type="project" value="UniProtKB-KW"/>
</dbReference>
<dbReference type="InterPro" id="IPR030381">
    <property type="entry name" value="G_DYNAMIN_dom"/>
</dbReference>
<dbReference type="PANTHER" id="PTHR10465:SF0">
    <property type="entry name" value="SARCALUMENIN"/>
    <property type="match status" value="1"/>
</dbReference>
<protein>
    <recommendedName>
        <fullName evidence="14">Dynamin-type G domain-containing protein</fullName>
    </recommendedName>
</protein>
<keyword evidence="16" id="KW-1185">Reference proteome</keyword>
<proteinExistence type="predicted"/>
<dbReference type="GO" id="GO:0003924">
    <property type="term" value="F:GTPase activity"/>
    <property type="evidence" value="ECO:0007669"/>
    <property type="project" value="EnsemblFungi"/>
</dbReference>
<evidence type="ECO:0000256" key="5">
    <source>
        <dbReference type="ARBA" id="ARBA00022801"/>
    </source>
</evidence>
<keyword evidence="8" id="KW-0496">Mitochondrion</keyword>
<keyword evidence="3" id="KW-0547">Nucleotide-binding</keyword>
<dbReference type="EMBL" id="KV454208">
    <property type="protein sequence ID" value="ODQ61811.1"/>
    <property type="molecule type" value="Genomic_DNA"/>
</dbReference>